<dbReference type="GO" id="GO:0046872">
    <property type="term" value="F:metal ion binding"/>
    <property type="evidence" value="ECO:0007669"/>
    <property type="project" value="UniProtKB-KW"/>
</dbReference>
<keyword evidence="1" id="KW-0001">2Fe-2S</keyword>
<feature type="domain" description="Rieske" evidence="6">
    <location>
        <begin position="7"/>
        <end position="109"/>
    </location>
</feature>
<protein>
    <submittedName>
        <fullName evidence="7">Aromatic ring-hydroxylating dioxygenase subunit alpha</fullName>
    </submittedName>
</protein>
<evidence type="ECO:0000256" key="1">
    <source>
        <dbReference type="ARBA" id="ARBA00022714"/>
    </source>
</evidence>
<dbReference type="InterPro" id="IPR050584">
    <property type="entry name" value="Cholesterol_7-desaturase"/>
</dbReference>
<dbReference type="RefSeq" id="WP_119892994.1">
    <property type="nucleotide sequence ID" value="NZ_CP032419.1"/>
</dbReference>
<evidence type="ECO:0000313" key="7">
    <source>
        <dbReference type="EMBL" id="AYC32373.1"/>
    </source>
</evidence>
<dbReference type="InterPro" id="IPR036922">
    <property type="entry name" value="Rieske_2Fe-2S_sf"/>
</dbReference>
<dbReference type="PANTHER" id="PTHR21266:SF60">
    <property type="entry name" value="3-KETOSTEROID-9-ALPHA-MONOOXYGENASE, OXYGENASE COMPONENT"/>
    <property type="match status" value="1"/>
</dbReference>
<keyword evidence="5" id="KW-0411">Iron-sulfur</keyword>
<evidence type="ECO:0000256" key="4">
    <source>
        <dbReference type="ARBA" id="ARBA00023004"/>
    </source>
</evidence>
<dbReference type="SUPFAM" id="SSF50022">
    <property type="entry name" value="ISP domain"/>
    <property type="match status" value="1"/>
</dbReference>
<dbReference type="EMBL" id="CP032419">
    <property type="protein sequence ID" value="AYC32373.1"/>
    <property type="molecule type" value="Genomic_DNA"/>
</dbReference>
<dbReference type="InterPro" id="IPR044043">
    <property type="entry name" value="VanA_C_cat"/>
</dbReference>
<dbReference type="PANTHER" id="PTHR21266">
    <property type="entry name" value="IRON-SULFUR DOMAIN CONTAINING PROTEIN"/>
    <property type="match status" value="1"/>
</dbReference>
<evidence type="ECO:0000256" key="5">
    <source>
        <dbReference type="ARBA" id="ARBA00023014"/>
    </source>
</evidence>
<sequence>MYLNNSWYVAATSNELAGGNIVARTILGQKIALFRTESGRYAAVRDACIHRQAPLSLGHVVGETVQCRYHGARFGSDGRCTHVPGQDAISPKAKVQSFPVLERHGYIWIWMGDQELSEDESTIPKNLSLIDAQPGMRSCSGMFESMRANYRLLNDNLFDITHAEFVHPESFGGEEVRFYRNARPGSEPIDRGLTYEVKERSIHFRTHADSLGDEGAPLWRIMMAQARNIESWTGPLDFTMEVSWQAPCYTSFHIYLRPAGQPDAQPVEFHDFHAATPETAHSSHYFYTVGINYGDEGTLSHLAEETRNVFKQDIVLLEAQQATIGDLDVLSVPHASFNGDRLQLEGRKILDTLINKERQAKSIAQEI</sequence>
<gene>
    <name evidence="7" type="ORF">D3880_08270</name>
</gene>
<dbReference type="OrthoDB" id="9769355at2"/>
<keyword evidence="8" id="KW-1185">Reference proteome</keyword>
<dbReference type="PROSITE" id="PS51296">
    <property type="entry name" value="RIESKE"/>
    <property type="match status" value="1"/>
</dbReference>
<keyword evidence="4" id="KW-0408">Iron</keyword>
<dbReference type="Pfam" id="PF19112">
    <property type="entry name" value="VanA_C"/>
    <property type="match status" value="1"/>
</dbReference>
<evidence type="ECO:0000256" key="3">
    <source>
        <dbReference type="ARBA" id="ARBA00023002"/>
    </source>
</evidence>
<dbReference type="KEGG" id="pcav:D3880_08270"/>
<evidence type="ECO:0000313" key="8">
    <source>
        <dbReference type="Proteomes" id="UP000265560"/>
    </source>
</evidence>
<reference evidence="8" key="1">
    <citation type="submission" date="2018-09" db="EMBL/GenBank/DDBJ databases">
        <authorList>
            <person name="Zhu H."/>
        </authorList>
    </citation>
    <scope>NUCLEOTIDE SEQUENCE [LARGE SCALE GENOMIC DNA]</scope>
    <source>
        <strain evidence="8">K2W31S-8</strain>
    </source>
</reference>
<keyword evidence="2" id="KW-0479">Metal-binding</keyword>
<keyword evidence="3" id="KW-0560">Oxidoreductase</keyword>
<accession>A0A385Z399</accession>
<dbReference type="Gene3D" id="2.102.10.10">
    <property type="entry name" value="Rieske [2Fe-2S] iron-sulphur domain"/>
    <property type="match status" value="1"/>
</dbReference>
<dbReference type="Proteomes" id="UP000265560">
    <property type="component" value="Chromosome"/>
</dbReference>
<evidence type="ECO:0000256" key="2">
    <source>
        <dbReference type="ARBA" id="ARBA00022723"/>
    </source>
</evidence>
<dbReference type="Gene3D" id="3.90.380.10">
    <property type="entry name" value="Naphthalene 1,2-dioxygenase Alpha Subunit, Chain A, domain 1"/>
    <property type="match status" value="1"/>
</dbReference>
<dbReference type="GO" id="GO:0051537">
    <property type="term" value="F:2 iron, 2 sulfur cluster binding"/>
    <property type="evidence" value="ECO:0007669"/>
    <property type="project" value="UniProtKB-KW"/>
</dbReference>
<proteinExistence type="predicted"/>
<dbReference type="Pfam" id="PF00355">
    <property type="entry name" value="Rieske"/>
    <property type="match status" value="1"/>
</dbReference>
<keyword evidence="7" id="KW-0223">Dioxygenase</keyword>
<evidence type="ECO:0000259" key="6">
    <source>
        <dbReference type="PROSITE" id="PS51296"/>
    </source>
</evidence>
<dbReference type="AlphaFoldDB" id="A0A385Z399"/>
<dbReference type="InterPro" id="IPR017941">
    <property type="entry name" value="Rieske_2Fe-2S"/>
</dbReference>
<name>A0A385Z399_9PSED</name>
<organism evidence="7 8">
    <name type="scientific">Pseudomonas cavernae</name>
    <dbReference type="NCBI Taxonomy" id="2320867"/>
    <lineage>
        <taxon>Bacteria</taxon>
        <taxon>Pseudomonadati</taxon>
        <taxon>Pseudomonadota</taxon>
        <taxon>Gammaproteobacteria</taxon>
        <taxon>Pseudomonadales</taxon>
        <taxon>Pseudomonadaceae</taxon>
        <taxon>Pseudomonas</taxon>
    </lineage>
</organism>
<dbReference type="SUPFAM" id="SSF55961">
    <property type="entry name" value="Bet v1-like"/>
    <property type="match status" value="1"/>
</dbReference>
<dbReference type="GO" id="GO:0051213">
    <property type="term" value="F:dioxygenase activity"/>
    <property type="evidence" value="ECO:0007669"/>
    <property type="project" value="UniProtKB-KW"/>
</dbReference>